<keyword evidence="5" id="KW-0378">Hydrolase</keyword>
<dbReference type="PANTHER" id="PTHR20854:SF4">
    <property type="entry name" value="INOSITOL-1-MONOPHOSPHATASE-RELATED"/>
    <property type="match status" value="1"/>
</dbReference>
<dbReference type="AlphaFoldDB" id="B3TC40"/>
<dbReference type="PRINTS" id="PR00377">
    <property type="entry name" value="IMPHPHTASES"/>
</dbReference>
<keyword evidence="4" id="KW-0479">Metal-binding</keyword>
<dbReference type="GO" id="GO:0007165">
    <property type="term" value="P:signal transduction"/>
    <property type="evidence" value="ECO:0007669"/>
    <property type="project" value="TreeGrafter"/>
</dbReference>
<proteinExistence type="predicted"/>
<sequence length="260" mass="29645">MIDIRELGVGIAKEAGKILLENFRREDLDLHWKGEHDVVTEVDNASEKYIIEQIRESRMQCKILSEETGKIDLGGEEYEWIIDPLDGTYNYMRGIPHFCVSIGLEKKGEMILGIIYDPYKKDLFVGEKNLGATLNGKKIRVSTAKNLKNNAILLEWSIDGSDLDTMLKMMKRIFVEIKKPQVLRCLALGLGYVACGRIDGLIYSYQDLKRWDVDPGSLIVEEAGGILTDLDKKPWRVRERGLVAGNREFYDSLIEMVNTK</sequence>
<evidence type="ECO:0000256" key="5">
    <source>
        <dbReference type="ARBA" id="ARBA00022801"/>
    </source>
</evidence>
<evidence type="ECO:0000256" key="6">
    <source>
        <dbReference type="ARBA" id="ARBA00022842"/>
    </source>
</evidence>
<dbReference type="InterPro" id="IPR020583">
    <property type="entry name" value="Inositol_monoP_metal-BS"/>
</dbReference>
<protein>
    <recommendedName>
        <fullName evidence="3">inositol-phosphate phosphatase</fullName>
        <ecNumber evidence="3">3.1.3.25</ecNumber>
    </recommendedName>
</protein>
<dbReference type="EMBL" id="EU016667">
    <property type="protein sequence ID" value="ABZ10149.1"/>
    <property type="molecule type" value="Genomic_DNA"/>
</dbReference>
<dbReference type="GO" id="GO:0008934">
    <property type="term" value="F:inositol monophosphate 1-phosphatase activity"/>
    <property type="evidence" value="ECO:0007669"/>
    <property type="project" value="InterPro"/>
</dbReference>
<dbReference type="CDD" id="cd01639">
    <property type="entry name" value="IMPase"/>
    <property type="match status" value="1"/>
</dbReference>
<name>B3TC40_9ZZZZ</name>
<evidence type="ECO:0000256" key="1">
    <source>
        <dbReference type="ARBA" id="ARBA00001033"/>
    </source>
</evidence>
<dbReference type="GO" id="GO:0046872">
    <property type="term" value="F:metal ion binding"/>
    <property type="evidence" value="ECO:0007669"/>
    <property type="project" value="UniProtKB-KW"/>
</dbReference>
<accession>B3TC40</accession>
<dbReference type="InterPro" id="IPR033942">
    <property type="entry name" value="IMPase"/>
</dbReference>
<dbReference type="InterPro" id="IPR000760">
    <property type="entry name" value="Inositol_monophosphatase-like"/>
</dbReference>
<keyword evidence="6" id="KW-0460">Magnesium</keyword>
<dbReference type="PANTHER" id="PTHR20854">
    <property type="entry name" value="INOSITOL MONOPHOSPHATASE"/>
    <property type="match status" value="1"/>
</dbReference>
<dbReference type="EC" id="3.1.3.25" evidence="3"/>
<reference evidence="7" key="1">
    <citation type="journal article" date="2008" name="ISME J.">
        <title>Genomic patterns of recombination, clonal divergence and environment in marine microbial populations.</title>
        <authorList>
            <person name="Konstantinidis K.T."/>
            <person name="Delong E.F."/>
        </authorList>
    </citation>
    <scope>NUCLEOTIDE SEQUENCE</scope>
</reference>
<dbReference type="PROSITE" id="PS00629">
    <property type="entry name" value="IMP_1"/>
    <property type="match status" value="1"/>
</dbReference>
<organism evidence="7">
    <name type="scientific">uncultured marine microorganism HF4000_APKG10H11</name>
    <dbReference type="NCBI Taxonomy" id="455559"/>
    <lineage>
        <taxon>unclassified sequences</taxon>
        <taxon>environmental samples</taxon>
    </lineage>
</organism>
<dbReference type="Pfam" id="PF00459">
    <property type="entry name" value="Inositol_P"/>
    <property type="match status" value="1"/>
</dbReference>
<comment type="catalytic activity">
    <reaction evidence="1">
        <text>a myo-inositol phosphate + H2O = myo-inositol + phosphate</text>
        <dbReference type="Rhea" id="RHEA:24056"/>
        <dbReference type="ChEBI" id="CHEBI:15377"/>
        <dbReference type="ChEBI" id="CHEBI:17268"/>
        <dbReference type="ChEBI" id="CHEBI:43474"/>
        <dbReference type="ChEBI" id="CHEBI:84139"/>
        <dbReference type="EC" id="3.1.3.25"/>
    </reaction>
</comment>
<evidence type="ECO:0000256" key="2">
    <source>
        <dbReference type="ARBA" id="ARBA00001946"/>
    </source>
</evidence>
<evidence type="ECO:0000313" key="7">
    <source>
        <dbReference type="EMBL" id="ABZ10149.1"/>
    </source>
</evidence>
<evidence type="ECO:0000256" key="3">
    <source>
        <dbReference type="ARBA" id="ARBA00013106"/>
    </source>
</evidence>
<evidence type="ECO:0000256" key="4">
    <source>
        <dbReference type="ARBA" id="ARBA00022723"/>
    </source>
</evidence>
<dbReference type="Gene3D" id="3.40.190.80">
    <property type="match status" value="1"/>
</dbReference>
<gene>
    <name evidence="7" type="ORF">ALOHA_HF4000APKG10H11ctg1g9</name>
</gene>
<dbReference type="FunFam" id="3.30.540.10:FF:000003">
    <property type="entry name" value="Inositol-1-monophosphatase"/>
    <property type="match status" value="1"/>
</dbReference>
<dbReference type="SUPFAM" id="SSF56655">
    <property type="entry name" value="Carbohydrate phosphatase"/>
    <property type="match status" value="1"/>
</dbReference>
<dbReference type="GO" id="GO:0006020">
    <property type="term" value="P:inositol metabolic process"/>
    <property type="evidence" value="ECO:0007669"/>
    <property type="project" value="TreeGrafter"/>
</dbReference>
<dbReference type="Gene3D" id="3.30.540.10">
    <property type="entry name" value="Fructose-1,6-Bisphosphatase, subunit A, domain 1"/>
    <property type="match status" value="1"/>
</dbReference>
<comment type="cofactor">
    <cofactor evidence="2">
        <name>Mg(2+)</name>
        <dbReference type="ChEBI" id="CHEBI:18420"/>
    </cofactor>
</comment>